<gene>
    <name evidence="1" type="ORF">FF100_33005</name>
</gene>
<dbReference type="RefSeq" id="WP_139040256.1">
    <property type="nucleotide sequence ID" value="NZ_VDDA01000038.1"/>
</dbReference>
<dbReference type="Proteomes" id="UP000305267">
    <property type="component" value="Unassembled WGS sequence"/>
</dbReference>
<dbReference type="OrthoDB" id="531205at2"/>
<comment type="caution">
    <text evidence="1">The sequence shown here is derived from an EMBL/GenBank/DDBJ whole genome shotgun (WGS) entry which is preliminary data.</text>
</comment>
<protein>
    <submittedName>
        <fullName evidence="1">ATP-binding protein</fullName>
    </submittedName>
</protein>
<evidence type="ECO:0000313" key="2">
    <source>
        <dbReference type="Proteomes" id="UP000305267"/>
    </source>
</evidence>
<evidence type="ECO:0000313" key="1">
    <source>
        <dbReference type="EMBL" id="TNC07259.1"/>
    </source>
</evidence>
<accession>A0A5C4L684</accession>
<name>A0A5C4L684_9HYPH</name>
<keyword evidence="2" id="KW-1185">Reference proteome</keyword>
<organism evidence="1 2">
    <name type="scientific">Methylobacterium terricola</name>
    <dbReference type="NCBI Taxonomy" id="2583531"/>
    <lineage>
        <taxon>Bacteria</taxon>
        <taxon>Pseudomonadati</taxon>
        <taxon>Pseudomonadota</taxon>
        <taxon>Alphaproteobacteria</taxon>
        <taxon>Hyphomicrobiales</taxon>
        <taxon>Methylobacteriaceae</taxon>
        <taxon>Methylobacterium</taxon>
    </lineage>
</organism>
<reference evidence="1 2" key="1">
    <citation type="submission" date="2019-06" db="EMBL/GenBank/DDBJ databases">
        <title>Genome of Methylobacterium sp. 17Sr1-39.</title>
        <authorList>
            <person name="Seo T."/>
        </authorList>
    </citation>
    <scope>NUCLEOTIDE SEQUENCE [LARGE SCALE GENOMIC DNA]</scope>
    <source>
        <strain evidence="1 2">17Sr1-39</strain>
    </source>
</reference>
<sequence length="166" mass="17947">MPVTNAVLHLLCGKISAGKSTLAASLAARPGTILVREDQWLAGLYPGEQNSLDDYVRNAGRLRGVMGPHLVALLRAGVSVVLDFPANTPQTRAWMQSIFREAEAAHQLHYLEADDALCKARLGARNAAGTHEFTVSDAQFDLFTRYFVPPGPEEGFVIVRHPQAGG</sequence>
<proteinExistence type="predicted"/>
<keyword evidence="1" id="KW-0547">Nucleotide-binding</keyword>
<dbReference type="Pfam" id="PF13671">
    <property type="entry name" value="AAA_33"/>
    <property type="match status" value="1"/>
</dbReference>
<dbReference type="GO" id="GO:0005524">
    <property type="term" value="F:ATP binding"/>
    <property type="evidence" value="ECO:0007669"/>
    <property type="project" value="UniProtKB-KW"/>
</dbReference>
<dbReference type="Gene3D" id="3.40.50.300">
    <property type="entry name" value="P-loop containing nucleotide triphosphate hydrolases"/>
    <property type="match status" value="1"/>
</dbReference>
<dbReference type="AlphaFoldDB" id="A0A5C4L684"/>
<dbReference type="SUPFAM" id="SSF52540">
    <property type="entry name" value="P-loop containing nucleoside triphosphate hydrolases"/>
    <property type="match status" value="1"/>
</dbReference>
<keyword evidence="1" id="KW-0067">ATP-binding</keyword>
<dbReference type="EMBL" id="VDDA01000038">
    <property type="protein sequence ID" value="TNC07259.1"/>
    <property type="molecule type" value="Genomic_DNA"/>
</dbReference>
<dbReference type="InterPro" id="IPR027417">
    <property type="entry name" value="P-loop_NTPase"/>
</dbReference>